<accession>A0ABW5NU54</accession>
<dbReference type="Proteomes" id="UP001597480">
    <property type="component" value="Unassembled WGS sequence"/>
</dbReference>
<feature type="transmembrane region" description="Helical" evidence="1">
    <location>
        <begin position="120"/>
        <end position="139"/>
    </location>
</feature>
<proteinExistence type="predicted"/>
<name>A0ABW5NU54_9FLAO</name>
<feature type="transmembrane region" description="Helical" evidence="1">
    <location>
        <begin position="160"/>
        <end position="177"/>
    </location>
</feature>
<feature type="transmembrane region" description="Helical" evidence="1">
    <location>
        <begin position="95"/>
        <end position="114"/>
    </location>
</feature>
<organism evidence="2 3">
    <name type="scientific">Flavobacterium suzhouense</name>
    <dbReference type="NCBI Taxonomy" id="1529638"/>
    <lineage>
        <taxon>Bacteria</taxon>
        <taxon>Pseudomonadati</taxon>
        <taxon>Bacteroidota</taxon>
        <taxon>Flavobacteriia</taxon>
        <taxon>Flavobacteriales</taxon>
        <taxon>Flavobacteriaceae</taxon>
        <taxon>Flavobacterium</taxon>
    </lineage>
</organism>
<dbReference type="RefSeq" id="WP_379820835.1">
    <property type="nucleotide sequence ID" value="NZ_JBHUMD010000024.1"/>
</dbReference>
<protein>
    <recommendedName>
        <fullName evidence="4">RDD family protein</fullName>
    </recommendedName>
</protein>
<evidence type="ECO:0008006" key="4">
    <source>
        <dbReference type="Google" id="ProtNLM"/>
    </source>
</evidence>
<sequence>MDKIKKITQEQNDQLFAFTIKHFVEYYDLQNELTDHLANAIEERWKTEPNLSFDDALKQEFKKFGIFGFMGVVESRQAALNKKYKKLMWGYMKEFIKIPQILITIALFYAVYKLIEFQVISYHIMLMVILLTGIGTIMTRMVKHRRKVKRTGKKWLFEEIIVKSGGMASVVYLPFNFSSLVDSEAPGPVRIGIMAAIVVLFLLMHFVVLFVIPRRAEEHLLKTYPEYNL</sequence>
<gene>
    <name evidence="2" type="ORF">ACFSR3_09945</name>
</gene>
<reference evidence="3" key="1">
    <citation type="journal article" date="2019" name="Int. J. Syst. Evol. Microbiol.">
        <title>The Global Catalogue of Microorganisms (GCM) 10K type strain sequencing project: providing services to taxonomists for standard genome sequencing and annotation.</title>
        <authorList>
            <consortium name="The Broad Institute Genomics Platform"/>
            <consortium name="The Broad Institute Genome Sequencing Center for Infectious Disease"/>
            <person name="Wu L."/>
            <person name="Ma J."/>
        </authorList>
    </citation>
    <scope>NUCLEOTIDE SEQUENCE [LARGE SCALE GENOMIC DNA]</scope>
    <source>
        <strain evidence="3">KCTC 42107</strain>
    </source>
</reference>
<feature type="transmembrane region" description="Helical" evidence="1">
    <location>
        <begin position="189"/>
        <end position="212"/>
    </location>
</feature>
<keyword evidence="1" id="KW-1133">Transmembrane helix</keyword>
<dbReference type="EMBL" id="JBHUMD010000024">
    <property type="protein sequence ID" value="MFD2602375.1"/>
    <property type="molecule type" value="Genomic_DNA"/>
</dbReference>
<evidence type="ECO:0000256" key="1">
    <source>
        <dbReference type="SAM" id="Phobius"/>
    </source>
</evidence>
<keyword evidence="3" id="KW-1185">Reference proteome</keyword>
<keyword evidence="1" id="KW-0812">Transmembrane</keyword>
<keyword evidence="1" id="KW-0472">Membrane</keyword>
<evidence type="ECO:0000313" key="3">
    <source>
        <dbReference type="Proteomes" id="UP001597480"/>
    </source>
</evidence>
<evidence type="ECO:0000313" key="2">
    <source>
        <dbReference type="EMBL" id="MFD2602375.1"/>
    </source>
</evidence>
<comment type="caution">
    <text evidence="2">The sequence shown here is derived from an EMBL/GenBank/DDBJ whole genome shotgun (WGS) entry which is preliminary data.</text>
</comment>